<dbReference type="KEGG" id="trc:DYE49_07550"/>
<keyword evidence="4" id="KW-1185">Reference proteome</keyword>
<evidence type="ECO:0000313" key="2">
    <source>
        <dbReference type="EMBL" id="MBB5217965.1"/>
    </source>
</evidence>
<dbReference type="EMBL" id="JACHFR010000001">
    <property type="protein sequence ID" value="MBB5217965.1"/>
    <property type="molecule type" value="Genomic_DNA"/>
</dbReference>
<proteinExistence type="predicted"/>
<dbReference type="InterPro" id="IPR011765">
    <property type="entry name" value="Pept_M16_N"/>
</dbReference>
<dbReference type="GO" id="GO:0016485">
    <property type="term" value="P:protein processing"/>
    <property type="evidence" value="ECO:0007669"/>
    <property type="project" value="TreeGrafter"/>
</dbReference>
<evidence type="ECO:0000259" key="1">
    <source>
        <dbReference type="SMART" id="SM01264"/>
    </source>
</evidence>
<dbReference type="InterPro" id="IPR055130">
    <property type="entry name" value="PreP_C"/>
</dbReference>
<dbReference type="Pfam" id="PF22516">
    <property type="entry name" value="PreP_C"/>
    <property type="match status" value="1"/>
</dbReference>
<reference evidence="2 4" key="2">
    <citation type="submission" date="2020-08" db="EMBL/GenBank/DDBJ databases">
        <title>Genomic Encyclopedia of Type Strains, Phase IV (KMG-IV): sequencing the most valuable type-strain genomes for metagenomic binning, comparative biology and taxonomic classification.</title>
        <authorList>
            <person name="Goeker M."/>
        </authorList>
    </citation>
    <scope>NUCLEOTIDE SEQUENCE [LARGE SCALE GENOMIC DNA]</scope>
    <source>
        <strain evidence="2 4">DSM 103679</strain>
    </source>
</reference>
<dbReference type="RefSeq" id="WP_184651402.1">
    <property type="nucleotide sequence ID" value="NZ_JACHFR010000001.1"/>
</dbReference>
<dbReference type="InterPro" id="IPR011249">
    <property type="entry name" value="Metalloenz_LuxS/M16"/>
</dbReference>
<dbReference type="PANTHER" id="PTHR43016">
    <property type="entry name" value="PRESEQUENCE PROTEASE"/>
    <property type="match status" value="1"/>
</dbReference>
<dbReference type="EMBL" id="CP031517">
    <property type="protein sequence ID" value="QOS40318.1"/>
    <property type="molecule type" value="Genomic_DNA"/>
</dbReference>
<dbReference type="Pfam" id="PF08367">
    <property type="entry name" value="M16C_assoc"/>
    <property type="match status" value="1"/>
</dbReference>
<protein>
    <recommendedName>
        <fullName evidence="1">Peptidase M16C associated domain-containing protein</fullName>
    </recommendedName>
</protein>
<dbReference type="InterPro" id="IPR007863">
    <property type="entry name" value="Peptidase_M16_C"/>
</dbReference>
<gene>
    <name evidence="3" type="ORF">DYE49_07550</name>
    <name evidence="2" type="ORF">HNP77_000309</name>
</gene>
<dbReference type="Gene3D" id="3.30.830.10">
    <property type="entry name" value="Metalloenzyme, LuxS/M16 peptidase-like"/>
    <property type="match status" value="4"/>
</dbReference>
<sequence length="999" mass="112611">MKKGEVYKGFEVIDIKKIPGCASKGVYLIHKESGLEVFHLVNKDPENLFAFAFNTPSKDSTGAAHVLEHSVLCGSKKYPLKDPFLQLANQSINTYLNAYTASDRTVFPASSPEKSDYFNLMSVYADAVFFPLLKEEIFSQECCRVEYDEKNTPSLQGVVYNEMKGVYSSFDSVVSSEDESSLSRGTIYEYDSGGNPFVIPTLTHKALKAFHKKYYCTSNCRVFLYGNIPTEEQLDFLYENVIARCRSYGKPAVMKSVIRKTPAEHFVEAYGPCEENSDKKSVSNINWKISEEDFRKDISRISLEVMFLSDLLWGDDCAPVTKALLESGLGDDISHQSGVDVNRLEPVITLGMCGVQKEKAPEVRKLILKVLEDVCRNGISKGDYERAVMGFEVANREVLRFNGPYSLVLMRRSLRGWCYGEKPWTTLMFADEFDRLKKRAAADKNYITSLIKKYFLDNPDWSFVVTTPSLEWNSNRDSIEKKLLKERIAQSTVPELKAELKKMYDFQNAPVPEKARNCIPHLKVSSLKKIDDRIDTKHTLVDGIPLFTNEENTNGITYADIWFPADVLKSSYYPYLPLFCECIVQCGWKDVDWNDALLKIQRTMGSLSFTTKASAVPECSSQLAREEPLTVGREWLCMRFKFLSEYAAQSFEIVKDCICRTDFSDTERIKTIINAVYANAASSIVSGAHVYAAMRSSCTDSRNGAVNEIWQGITQVFTLKKIMKEGEAGVAKKFRKIFSAIKKGGCLIHITSDSDGLESVKKLLPSFIKRSALVPLKKKRNIKDGKFYKLTELPGKNCAGSETALYDEVVIIPGTVGYASTNIKCSPYDTKEAMEDCVLTHYLETTDLWKKIRTEGGAYGVFFSANSISGYSKFGTYRDPKPFLSIDTFRKYLEEIGSKEIDAVDVEKSITGTYSAEIEPKSPATRGMTGIFRELYGFSGEQKLRRLEWLLKITPEDLRNAALRFEAAPRKGKTVVFTSKTLLSDKIEKKSGKIITLPL</sequence>
<name>A0A840SAZ2_9SPIR</name>
<dbReference type="AlphaFoldDB" id="A0A840SAZ2"/>
<dbReference type="Proteomes" id="UP000593591">
    <property type="component" value="Chromosome"/>
</dbReference>
<dbReference type="Pfam" id="PF05193">
    <property type="entry name" value="Peptidase_M16_C"/>
    <property type="match status" value="1"/>
</dbReference>
<accession>A0A840SAZ2</accession>
<evidence type="ECO:0000313" key="4">
    <source>
        <dbReference type="Proteomes" id="UP000578697"/>
    </source>
</evidence>
<dbReference type="Pfam" id="PF00675">
    <property type="entry name" value="Peptidase_M16"/>
    <property type="match status" value="1"/>
</dbReference>
<dbReference type="SUPFAM" id="SSF63411">
    <property type="entry name" value="LuxS/MPP-like metallohydrolase"/>
    <property type="match status" value="4"/>
</dbReference>
<dbReference type="GO" id="GO:0004222">
    <property type="term" value="F:metalloendopeptidase activity"/>
    <property type="evidence" value="ECO:0007669"/>
    <property type="project" value="TreeGrafter"/>
</dbReference>
<dbReference type="InterPro" id="IPR013578">
    <property type="entry name" value="Peptidase_M16C_assoc"/>
</dbReference>
<dbReference type="SMART" id="SM01264">
    <property type="entry name" value="M16C_associated"/>
    <property type="match status" value="1"/>
</dbReference>
<dbReference type="PANTHER" id="PTHR43016:SF13">
    <property type="entry name" value="PRESEQUENCE PROTEASE, MITOCHONDRIAL"/>
    <property type="match status" value="1"/>
</dbReference>
<feature type="domain" description="Peptidase M16C associated" evidence="1">
    <location>
        <begin position="466"/>
        <end position="722"/>
    </location>
</feature>
<organism evidence="2 4">
    <name type="scientific">Treponema rectale</name>
    <dbReference type="NCBI Taxonomy" id="744512"/>
    <lineage>
        <taxon>Bacteria</taxon>
        <taxon>Pseudomonadati</taxon>
        <taxon>Spirochaetota</taxon>
        <taxon>Spirochaetia</taxon>
        <taxon>Spirochaetales</taxon>
        <taxon>Treponemataceae</taxon>
        <taxon>Treponema</taxon>
    </lineage>
</organism>
<reference evidence="3 5" key="1">
    <citation type="submission" date="2018-08" db="EMBL/GenBank/DDBJ databases">
        <title>The first complete genome of Treponema rectale (CHPAT), a commensal spirochete of the bovine rectum.</title>
        <authorList>
            <person name="Staton G.J."/>
            <person name="Clegg S.R."/>
            <person name="Carter S.D."/>
            <person name="Radford A.D."/>
            <person name="Darby A."/>
            <person name="Hall N."/>
            <person name="Birtles R.J."/>
            <person name="Evans N.J."/>
        </authorList>
    </citation>
    <scope>NUCLEOTIDE SEQUENCE [LARGE SCALE GENOMIC DNA]</scope>
    <source>
        <strain evidence="3 5">CHPA</strain>
    </source>
</reference>
<dbReference type="Proteomes" id="UP000578697">
    <property type="component" value="Unassembled WGS sequence"/>
</dbReference>
<dbReference type="GO" id="GO:0046872">
    <property type="term" value="F:metal ion binding"/>
    <property type="evidence" value="ECO:0007669"/>
    <property type="project" value="InterPro"/>
</dbReference>
<evidence type="ECO:0000313" key="5">
    <source>
        <dbReference type="Proteomes" id="UP000593591"/>
    </source>
</evidence>
<evidence type="ECO:0000313" key="3">
    <source>
        <dbReference type="EMBL" id="QOS40318.1"/>
    </source>
</evidence>